<dbReference type="AlphaFoldDB" id="A0A168Q7R7"/>
<name>A0A168Q7R7_ABSGL</name>
<feature type="transmembrane region" description="Helical" evidence="7">
    <location>
        <begin position="42"/>
        <end position="61"/>
    </location>
</feature>
<dbReference type="Pfam" id="PF01733">
    <property type="entry name" value="Nucleoside_tran"/>
    <property type="match status" value="1"/>
</dbReference>
<evidence type="ECO:0000256" key="5">
    <source>
        <dbReference type="ARBA" id="ARBA00022989"/>
    </source>
</evidence>
<dbReference type="PIRSF" id="PIRSF016379">
    <property type="entry name" value="ENT"/>
    <property type="match status" value="1"/>
</dbReference>
<dbReference type="PRINTS" id="PR01130">
    <property type="entry name" value="DERENTRNSPRT"/>
</dbReference>
<keyword evidence="9" id="KW-1185">Reference proteome</keyword>
<dbReference type="Proteomes" id="UP000078561">
    <property type="component" value="Unassembled WGS sequence"/>
</dbReference>
<feature type="transmembrane region" description="Helical" evidence="7">
    <location>
        <begin position="114"/>
        <end position="136"/>
    </location>
</feature>
<dbReference type="GO" id="GO:0015205">
    <property type="term" value="F:nucleobase transmembrane transporter activity"/>
    <property type="evidence" value="ECO:0007669"/>
    <property type="project" value="TreeGrafter"/>
</dbReference>
<dbReference type="EMBL" id="LT554300">
    <property type="protein sequence ID" value="SAM03818.1"/>
    <property type="molecule type" value="Genomic_DNA"/>
</dbReference>
<accession>A0A168Q7R7</accession>
<reference evidence="8" key="1">
    <citation type="submission" date="2016-04" db="EMBL/GenBank/DDBJ databases">
        <authorList>
            <person name="Evans L.H."/>
            <person name="Alamgir A."/>
            <person name="Owens N."/>
            <person name="Weber N.D."/>
            <person name="Virtaneva K."/>
            <person name="Barbian K."/>
            <person name="Babar A."/>
            <person name="Rosenke K."/>
        </authorList>
    </citation>
    <scope>NUCLEOTIDE SEQUENCE [LARGE SCALE GENOMIC DNA]</scope>
    <source>
        <strain evidence="8">CBS 101.48</strain>
    </source>
</reference>
<dbReference type="OrthoDB" id="10261753at2759"/>
<dbReference type="InterPro" id="IPR002259">
    <property type="entry name" value="Eqnu_transpt"/>
</dbReference>
<dbReference type="OMA" id="GSPWTTK"/>
<evidence type="ECO:0000313" key="8">
    <source>
        <dbReference type="EMBL" id="SAM03818.1"/>
    </source>
</evidence>
<feature type="transmembrane region" description="Helical" evidence="7">
    <location>
        <begin position="270"/>
        <end position="293"/>
    </location>
</feature>
<evidence type="ECO:0000313" key="9">
    <source>
        <dbReference type="Proteomes" id="UP000078561"/>
    </source>
</evidence>
<evidence type="ECO:0000256" key="7">
    <source>
        <dbReference type="SAM" id="Phobius"/>
    </source>
</evidence>
<dbReference type="PANTHER" id="PTHR10332">
    <property type="entry name" value="EQUILIBRATIVE NUCLEOSIDE TRANSPORTER"/>
    <property type="match status" value="1"/>
</dbReference>
<feature type="transmembrane region" description="Helical" evidence="7">
    <location>
        <begin position="142"/>
        <end position="165"/>
    </location>
</feature>
<feature type="transmembrane region" description="Helical" evidence="7">
    <location>
        <begin position="426"/>
        <end position="445"/>
    </location>
</feature>
<evidence type="ECO:0000256" key="3">
    <source>
        <dbReference type="ARBA" id="ARBA00022448"/>
    </source>
</evidence>
<dbReference type="InParanoid" id="A0A168Q7R7"/>
<evidence type="ECO:0000256" key="1">
    <source>
        <dbReference type="ARBA" id="ARBA00004141"/>
    </source>
</evidence>
<comment type="similarity">
    <text evidence="2">Belongs to the SLC29A/ENT transporter (TC 2.A.57) family.</text>
</comment>
<dbReference type="GO" id="GO:0000329">
    <property type="term" value="C:fungal-type vacuole membrane"/>
    <property type="evidence" value="ECO:0007669"/>
    <property type="project" value="TreeGrafter"/>
</dbReference>
<keyword evidence="3" id="KW-0813">Transport</keyword>
<feature type="transmembrane region" description="Helical" evidence="7">
    <location>
        <begin position="345"/>
        <end position="369"/>
    </location>
</feature>
<evidence type="ECO:0000256" key="2">
    <source>
        <dbReference type="ARBA" id="ARBA00007965"/>
    </source>
</evidence>
<gene>
    <name evidence="8" type="primary">ABSGL_09672.1 scaffold 11583</name>
</gene>
<evidence type="ECO:0008006" key="10">
    <source>
        <dbReference type="Google" id="ProtNLM"/>
    </source>
</evidence>
<keyword evidence="5 7" id="KW-1133">Transmembrane helix</keyword>
<feature type="transmembrane region" description="Helical" evidence="7">
    <location>
        <begin position="177"/>
        <end position="199"/>
    </location>
</feature>
<evidence type="ECO:0000256" key="6">
    <source>
        <dbReference type="ARBA" id="ARBA00023136"/>
    </source>
</evidence>
<protein>
    <recommendedName>
        <fullName evidence="10">Nucleoside transporter</fullName>
    </recommendedName>
</protein>
<feature type="transmembrane region" description="Helical" evidence="7">
    <location>
        <begin position="211"/>
        <end position="231"/>
    </location>
</feature>
<sequence length="446" mass="49353">MEFLKRKSRWVTSLTLPSFRPLEEEQRLLGPLDVEPLDNCHIVYWVFLLYGVAMLLPWNVFITASEYFAARFAGTVYEETFQSYFSTYFTITNLATLIYLLYRQSSSSGIQIDVMYPLVVNTATFGFMAITVETSFGGSDYFWLTLVLLVLTGATTSFFQMAVIAEASRFPPEYVQAVMSGQGVAGVAVAVSSILSALAGKTAGDTNRSAFLYFLSALLVTVAALVGRLILSQQPFYTHQMQQGKPVDENETDGMTTTPLSQIIRKSSGLIFAVGYIFVITLMLFPTITSLIKSVRLHPPTSLSPGRFFDDDIFIATHFLLFNVGDWLGRIIPLWPFFRTFNPRLLALYSVARTAFIPLFLVCNVVVSTERHLPVLITSDVVYFVLVLVFSVTNGWISCVAMMAAPQQPFLQNGTDQSRAGNVMGFSLVAGLAIGGCLSFCARSLV</sequence>
<comment type="subcellular location">
    <subcellularLocation>
        <location evidence="1">Membrane</location>
        <topology evidence="1">Multi-pass membrane protein</topology>
    </subcellularLocation>
</comment>
<organism evidence="8">
    <name type="scientific">Absidia glauca</name>
    <name type="common">Pin mould</name>
    <dbReference type="NCBI Taxonomy" id="4829"/>
    <lineage>
        <taxon>Eukaryota</taxon>
        <taxon>Fungi</taxon>
        <taxon>Fungi incertae sedis</taxon>
        <taxon>Mucoromycota</taxon>
        <taxon>Mucoromycotina</taxon>
        <taxon>Mucoromycetes</taxon>
        <taxon>Mucorales</taxon>
        <taxon>Cunninghamellaceae</taxon>
        <taxon>Absidia</taxon>
    </lineage>
</organism>
<evidence type="ECO:0000256" key="4">
    <source>
        <dbReference type="ARBA" id="ARBA00022692"/>
    </source>
</evidence>
<keyword evidence="6 7" id="KW-0472">Membrane</keyword>
<dbReference type="GO" id="GO:0005886">
    <property type="term" value="C:plasma membrane"/>
    <property type="evidence" value="ECO:0007669"/>
    <property type="project" value="TreeGrafter"/>
</dbReference>
<feature type="transmembrane region" description="Helical" evidence="7">
    <location>
        <begin position="81"/>
        <end position="102"/>
    </location>
</feature>
<proteinExistence type="inferred from homology"/>
<feature type="transmembrane region" description="Helical" evidence="7">
    <location>
        <begin position="381"/>
        <end position="405"/>
    </location>
</feature>
<dbReference type="GO" id="GO:0034257">
    <property type="term" value="F:nicotinamide riboside transmembrane transporter activity"/>
    <property type="evidence" value="ECO:0007669"/>
    <property type="project" value="TreeGrafter"/>
</dbReference>
<dbReference type="STRING" id="4829.A0A168Q7R7"/>
<dbReference type="PANTHER" id="PTHR10332:SF88">
    <property type="entry name" value="EQUILIBRATIVE NUCLEOSIDE TRANSPORTER 1, ISOFORM A"/>
    <property type="match status" value="1"/>
</dbReference>
<keyword evidence="4 7" id="KW-0812">Transmembrane</keyword>